<dbReference type="OrthoDB" id="10410792at2759"/>
<keyword evidence="2" id="KW-1185">Reference proteome</keyword>
<dbReference type="AlphaFoldDB" id="A0A1Q9C7D5"/>
<gene>
    <name evidence="1" type="ORF">AK812_SmicGene40956</name>
</gene>
<evidence type="ECO:0000313" key="2">
    <source>
        <dbReference type="Proteomes" id="UP000186817"/>
    </source>
</evidence>
<dbReference type="EMBL" id="LSRX01001557">
    <property type="protein sequence ID" value="OLP78828.1"/>
    <property type="molecule type" value="Genomic_DNA"/>
</dbReference>
<organism evidence="1 2">
    <name type="scientific">Symbiodinium microadriaticum</name>
    <name type="common">Dinoflagellate</name>
    <name type="synonym">Zooxanthella microadriatica</name>
    <dbReference type="NCBI Taxonomy" id="2951"/>
    <lineage>
        <taxon>Eukaryota</taxon>
        <taxon>Sar</taxon>
        <taxon>Alveolata</taxon>
        <taxon>Dinophyceae</taxon>
        <taxon>Suessiales</taxon>
        <taxon>Symbiodiniaceae</taxon>
        <taxon>Symbiodinium</taxon>
    </lineage>
</organism>
<dbReference type="Proteomes" id="UP000186817">
    <property type="component" value="Unassembled WGS sequence"/>
</dbReference>
<proteinExistence type="predicted"/>
<reference evidence="1 2" key="1">
    <citation type="submission" date="2016-02" db="EMBL/GenBank/DDBJ databases">
        <title>Genome analysis of coral dinoflagellate symbionts highlights evolutionary adaptations to a symbiotic lifestyle.</title>
        <authorList>
            <person name="Aranda M."/>
            <person name="Li Y."/>
            <person name="Liew Y.J."/>
            <person name="Baumgarten S."/>
            <person name="Simakov O."/>
            <person name="Wilson M."/>
            <person name="Piel J."/>
            <person name="Ashoor H."/>
            <person name="Bougouffa S."/>
            <person name="Bajic V.B."/>
            <person name="Ryu T."/>
            <person name="Ravasi T."/>
            <person name="Bayer T."/>
            <person name="Micklem G."/>
            <person name="Kim H."/>
            <person name="Bhak J."/>
            <person name="Lajeunesse T.C."/>
            <person name="Voolstra C.R."/>
        </authorList>
    </citation>
    <scope>NUCLEOTIDE SEQUENCE [LARGE SCALE GENOMIC DNA]</scope>
    <source>
        <strain evidence="1 2">CCMP2467</strain>
    </source>
</reference>
<evidence type="ECO:0000313" key="1">
    <source>
        <dbReference type="EMBL" id="OLP78828.1"/>
    </source>
</evidence>
<sequence length="304" mass="33827">MATGGCWWDRKLSRADWHNFGLVVKRTGTRLPRTRGLKGSTCGIDRYGNSQYGPLGYFNMNHNHKPMLERHDQRPRLAPTERSMWVNRDADISALGLPRSGYDRRQQGVDRSSLVASAGIPTFRCILYVWTAPDVKFGTSQTRQVLEELANVKMNSTQEPAMMSKDLLGLSDFIAGPERAVLPTLYMQKVTTEQAAGQQEQMMLTFCQRLQSGAEVRGLQKEAINIPTSEGRTLGRGSQTDLYLDFQMFESNAPFLADLLRRRIAMKGVGAVCAVQPGCCHKSRVHADSEARVATTAPAVFAID</sequence>
<protein>
    <submittedName>
        <fullName evidence="1">Uncharacterized protein</fullName>
    </submittedName>
</protein>
<name>A0A1Q9C7D5_SYMMI</name>
<comment type="caution">
    <text evidence="1">The sequence shown here is derived from an EMBL/GenBank/DDBJ whole genome shotgun (WGS) entry which is preliminary data.</text>
</comment>
<accession>A0A1Q9C7D5</accession>